<dbReference type="GeneID" id="94841148"/>
<dbReference type="RefSeq" id="XP_068356775.1">
    <property type="nucleotide sequence ID" value="XM_068506444.1"/>
</dbReference>
<dbReference type="Gene3D" id="1.25.10.10">
    <property type="entry name" value="Leucine-rich Repeat Variant"/>
    <property type="match status" value="1"/>
</dbReference>
<dbReference type="VEuPathDB" id="TrichDB:TRFO_28889"/>
<reference evidence="1" key="1">
    <citation type="submission" date="2016-10" db="EMBL/GenBank/DDBJ databases">
        <authorList>
            <person name="Benchimol M."/>
            <person name="Almeida L.G."/>
            <person name="Vasconcelos A.T."/>
            <person name="Perreira-Neves A."/>
            <person name="Rosa I.A."/>
            <person name="Tasca T."/>
            <person name="Bogo M.R."/>
            <person name="de Souza W."/>
        </authorList>
    </citation>
    <scope>NUCLEOTIDE SEQUENCE [LARGE SCALE GENOMIC DNA]</scope>
    <source>
        <strain evidence="1">K</strain>
    </source>
</reference>
<dbReference type="AlphaFoldDB" id="A0A1J4JWW6"/>
<dbReference type="EMBL" id="MLAK01000819">
    <property type="protein sequence ID" value="OHT03639.1"/>
    <property type="molecule type" value="Genomic_DNA"/>
</dbReference>
<keyword evidence="2" id="KW-1185">Reference proteome</keyword>
<dbReference type="SUPFAM" id="SSF48371">
    <property type="entry name" value="ARM repeat"/>
    <property type="match status" value="1"/>
</dbReference>
<sequence length="494" mass="57619">MISYKEGDIPVFARRKDIFSLRNDDQIFVPTKNEEQNNYFNLYQQLFSTNPNIDPQMFCVKLNELTNLIKRSSNFEYKVELHHAQFFKDIVSLLNLPNKNVVSSILNFLDQILKFKGPIEAILLETDLVETMVQIFKEKNQFCNIELNILRSLSVSSRCFFDPNAPKSEGLDRIFNQVSIDEIFDVVAKLNDNENHLMKTFYKFLYSITSFELNSNLQNFILAVLSEKYDEEEENLYHAMIHILSNMTKYQTFILPELYNYNLHKFIVDMVNTDSLEHDYISPALQTISNICSIKIPDGLVIPKIQTPIEERIFNIAGNLNLNEHIRVAAFDALRCMISSIKQFQRFEDSVLHFLYEKWVLIIEIFDNTSFKIKASIIKLIVQLTISASNLSCYAQNSLFIQELINRDIIRIFVEAIELNDSSLMFQGILGLKIIIEQCENYGCEGFFEYRAKDELNIELINNIIDHCPDKTTRRQAVFLHSHLVNLPNRLFAE</sequence>
<dbReference type="InterPro" id="IPR016024">
    <property type="entry name" value="ARM-type_fold"/>
</dbReference>
<evidence type="ECO:0000313" key="2">
    <source>
        <dbReference type="Proteomes" id="UP000179807"/>
    </source>
</evidence>
<name>A0A1J4JWW6_9EUKA</name>
<dbReference type="InterPro" id="IPR011989">
    <property type="entry name" value="ARM-like"/>
</dbReference>
<gene>
    <name evidence="1" type="ORF">TRFO_28889</name>
</gene>
<comment type="caution">
    <text evidence="1">The sequence shown here is derived from an EMBL/GenBank/DDBJ whole genome shotgun (WGS) entry which is preliminary data.</text>
</comment>
<accession>A0A1J4JWW6</accession>
<dbReference type="Proteomes" id="UP000179807">
    <property type="component" value="Unassembled WGS sequence"/>
</dbReference>
<organism evidence="1 2">
    <name type="scientific">Tritrichomonas foetus</name>
    <dbReference type="NCBI Taxonomy" id="1144522"/>
    <lineage>
        <taxon>Eukaryota</taxon>
        <taxon>Metamonada</taxon>
        <taxon>Parabasalia</taxon>
        <taxon>Tritrichomonadida</taxon>
        <taxon>Tritrichomonadidae</taxon>
        <taxon>Tritrichomonas</taxon>
    </lineage>
</organism>
<evidence type="ECO:0008006" key="3">
    <source>
        <dbReference type="Google" id="ProtNLM"/>
    </source>
</evidence>
<protein>
    <recommendedName>
        <fullName evidence="3">Serine/threonine-protein phosphatase 4 regulatory subunit 3-like central domain-containing protein</fullName>
    </recommendedName>
</protein>
<evidence type="ECO:0000313" key="1">
    <source>
        <dbReference type="EMBL" id="OHT03639.1"/>
    </source>
</evidence>
<proteinExistence type="predicted"/>